<feature type="transmembrane region" description="Helical" evidence="1">
    <location>
        <begin position="134"/>
        <end position="155"/>
    </location>
</feature>
<dbReference type="EMBL" id="LAVV01011196">
    <property type="protein sequence ID" value="KNZ48064.1"/>
    <property type="molecule type" value="Genomic_DNA"/>
</dbReference>
<dbReference type="Proteomes" id="UP000037035">
    <property type="component" value="Unassembled WGS sequence"/>
</dbReference>
<keyword evidence="1" id="KW-1133">Transmembrane helix</keyword>
<dbReference type="VEuPathDB" id="FungiDB:VP01_592g5"/>
<organism evidence="2 3">
    <name type="scientific">Puccinia sorghi</name>
    <dbReference type="NCBI Taxonomy" id="27349"/>
    <lineage>
        <taxon>Eukaryota</taxon>
        <taxon>Fungi</taxon>
        <taxon>Dikarya</taxon>
        <taxon>Basidiomycota</taxon>
        <taxon>Pucciniomycotina</taxon>
        <taxon>Pucciniomycetes</taxon>
        <taxon>Pucciniales</taxon>
        <taxon>Pucciniaceae</taxon>
        <taxon>Puccinia</taxon>
    </lineage>
</organism>
<gene>
    <name evidence="2" type="ORF">VP01_592g5</name>
</gene>
<name>A0A0L6UHN6_9BASI</name>
<protein>
    <submittedName>
        <fullName evidence="2">Uncharacterized protein</fullName>
    </submittedName>
</protein>
<evidence type="ECO:0000313" key="3">
    <source>
        <dbReference type="Proteomes" id="UP000037035"/>
    </source>
</evidence>
<evidence type="ECO:0000256" key="1">
    <source>
        <dbReference type="SAM" id="Phobius"/>
    </source>
</evidence>
<dbReference type="AlphaFoldDB" id="A0A0L6UHN6"/>
<accession>A0A0L6UHN6</accession>
<comment type="caution">
    <text evidence="2">The sequence shown here is derived from an EMBL/GenBank/DDBJ whole genome shotgun (WGS) entry which is preliminary data.</text>
</comment>
<keyword evidence="1" id="KW-0472">Membrane</keyword>
<evidence type="ECO:0000313" key="2">
    <source>
        <dbReference type="EMBL" id="KNZ48064.1"/>
    </source>
</evidence>
<reference evidence="2 3" key="1">
    <citation type="submission" date="2015-08" db="EMBL/GenBank/DDBJ databases">
        <title>Next Generation Sequencing and Analysis of the Genome of Puccinia sorghi L Schw, the Causal Agent of Maize Common Rust.</title>
        <authorList>
            <person name="Rochi L."/>
            <person name="Burguener G."/>
            <person name="Darino M."/>
            <person name="Turjanski A."/>
            <person name="Kreff E."/>
            <person name="Dieguez M.J."/>
            <person name="Sacco F."/>
        </authorList>
    </citation>
    <scope>NUCLEOTIDE SEQUENCE [LARGE SCALE GENOMIC DNA]</scope>
    <source>
        <strain evidence="2 3">RO10H11247</strain>
    </source>
</reference>
<sequence length="408" mass="47560">METPGEFCQHYTWISECFFCGLQSNAWFNLNFFFPHTFNTVKHIEIVYFRLNVMTPPKKADLFLWGKKNSNDQNAFIFSPQKKTPRKPDVVPKIFKLILFGKDKLCNPHLAFWGWVSPSNPVGRILKKCFIHNLTIFSSLFTIVFSFIFINLFYFSQNLPERTYSDWRIHPILTLENMANQHIHFAMISKNHNIIIQISHFSHTPSTLPHSVFSITFIEVQCRGKCSSRMRQTDGYSNSDETWPKLYCLSFMVFFNFLSRFRNKIYLIQFFLNYYILPEELVGYYKFLPEGVSVVAEHVSLQWCFFLTSAVAQCRSPSFGITLSALEAISLQKKLAQLPAVDMQKVPGSFCCYSNHAPKLIHLPKILHRTTCGVCMEAWLEHAACQLHAFDQVFFEVFANSCNKYFSF</sequence>
<proteinExistence type="predicted"/>
<keyword evidence="3" id="KW-1185">Reference proteome</keyword>
<keyword evidence="1" id="KW-0812">Transmembrane</keyword>